<feature type="compositionally biased region" description="Polar residues" evidence="9">
    <location>
        <begin position="582"/>
        <end position="592"/>
    </location>
</feature>
<evidence type="ECO:0000256" key="3">
    <source>
        <dbReference type="ARBA" id="ARBA00023015"/>
    </source>
</evidence>
<feature type="compositionally biased region" description="Polar residues" evidence="9">
    <location>
        <begin position="497"/>
        <end position="522"/>
    </location>
</feature>
<evidence type="ECO:0000256" key="6">
    <source>
        <dbReference type="ARBA" id="ARBA00023163"/>
    </source>
</evidence>
<comment type="subcellular location">
    <subcellularLocation>
        <location evidence="1 8">Nucleus</location>
    </subcellularLocation>
</comment>
<comment type="similarity">
    <text evidence="2">Belongs to the TALE/BELL homeobox family.</text>
</comment>
<protein>
    <recommendedName>
        <fullName evidence="10">Homeobox domain-containing protein</fullName>
    </recommendedName>
</protein>
<evidence type="ECO:0000313" key="11">
    <source>
        <dbReference type="EMBL" id="CAK9184672.1"/>
    </source>
</evidence>
<dbReference type="PANTHER" id="PTHR11850">
    <property type="entry name" value="HOMEOBOX PROTEIN TRANSCRIPTION FACTORS"/>
    <property type="match status" value="1"/>
</dbReference>
<sequence>MATYFHGSSEIQADGLQTLYLMNPNYVGYSDTHPPQPANMLFFNSATGDAPNTASIPHAPPSHNQFMVAVSNLATTSTIGSPNSEEPNRLSVHTQHEIPSLHGFVPRFHYNLWGSEDQTGPRSHPTVAVSNSGGGGTTDIALQLGFRQPALSPVQKGLSLSLSPQPPGYRFLSTDHEIPMQNPVGMISPGAGDDIRASGCSSSSVSVVSNGFSSIQTTILGSRYLKAAQQLLDEVANVGERNKNETGEGSKEKLKMKMKMKKESMAVAGETRSGEESRAKGVAELTTAQRQELQMKKAKLVSMLDEVEQRYRHYHHQMQIVVASFEQASGFGSAKSYTALALQTISKQFRCLKDSITAQIKATTKSLGEEESLGGKVEVSRLKFVDHQLQQQQRSLQQLGMVQHNNSAWRPQRGLPQRAVSFLRAWLFEHFLHPYPKDADKQMLAKQAGLTKSQVSNWFINARVRLWKPMVEDMYMEEFKGQEHTVSEDNRTHSEPTKVSVSKSTAPQASSAIAMDQSISLQSKKDKKIDHKSLPTELSNSNLTKSTTGGSLQAQTGFAFIGSPNLDGMVQRNPKKPKNSDKTQNSPSSILSTDIEPNLSNKAIHEKFGDYPLMAGTTGNGGGFGTYPIGELRMFDAEQLALRFHGNGVSLSLGLPHSESLSLTRGHQNYLSNQNIQLGTGLEMGTVEAHYNAIGSPQASQTNNGYENINTQNRNRFSAQLLPDFVT</sequence>
<feature type="region of interest" description="Disordered" evidence="9">
    <location>
        <begin position="563"/>
        <end position="597"/>
    </location>
</feature>
<dbReference type="GO" id="GO:0003677">
    <property type="term" value="F:DNA binding"/>
    <property type="evidence" value="ECO:0007669"/>
    <property type="project" value="UniProtKB-UniRule"/>
</dbReference>
<dbReference type="InterPro" id="IPR009057">
    <property type="entry name" value="Homeodomain-like_sf"/>
</dbReference>
<evidence type="ECO:0000313" key="12">
    <source>
        <dbReference type="Proteomes" id="UP001642360"/>
    </source>
</evidence>
<dbReference type="AlphaFoldDB" id="A0ABC8UVB4"/>
<feature type="region of interest" description="Disordered" evidence="9">
    <location>
        <begin position="482"/>
        <end position="550"/>
    </location>
</feature>
<dbReference type="Gene3D" id="1.10.10.60">
    <property type="entry name" value="Homeodomain-like"/>
    <property type="match status" value="1"/>
</dbReference>
<dbReference type="Proteomes" id="UP001642360">
    <property type="component" value="Unassembled WGS sequence"/>
</dbReference>
<feature type="compositionally biased region" description="Polar residues" evidence="9">
    <location>
        <begin position="536"/>
        <end position="550"/>
    </location>
</feature>
<evidence type="ECO:0000259" key="10">
    <source>
        <dbReference type="PROSITE" id="PS50071"/>
    </source>
</evidence>
<dbReference type="SMART" id="SM00574">
    <property type="entry name" value="POX"/>
    <property type="match status" value="1"/>
</dbReference>
<evidence type="ECO:0000256" key="9">
    <source>
        <dbReference type="SAM" id="MobiDB-lite"/>
    </source>
</evidence>
<feature type="DNA-binding region" description="Homeobox" evidence="8">
    <location>
        <begin position="408"/>
        <end position="470"/>
    </location>
</feature>
<evidence type="ECO:0000256" key="5">
    <source>
        <dbReference type="ARBA" id="ARBA00023155"/>
    </source>
</evidence>
<dbReference type="GO" id="GO:0005634">
    <property type="term" value="C:nucleus"/>
    <property type="evidence" value="ECO:0007669"/>
    <property type="project" value="UniProtKB-SubCell"/>
</dbReference>
<organism evidence="11 12">
    <name type="scientific">Ilex paraguariensis</name>
    <name type="common">yerba mate</name>
    <dbReference type="NCBI Taxonomy" id="185542"/>
    <lineage>
        <taxon>Eukaryota</taxon>
        <taxon>Viridiplantae</taxon>
        <taxon>Streptophyta</taxon>
        <taxon>Embryophyta</taxon>
        <taxon>Tracheophyta</taxon>
        <taxon>Spermatophyta</taxon>
        <taxon>Magnoliopsida</taxon>
        <taxon>eudicotyledons</taxon>
        <taxon>Gunneridae</taxon>
        <taxon>Pentapetalae</taxon>
        <taxon>asterids</taxon>
        <taxon>campanulids</taxon>
        <taxon>Aquifoliales</taxon>
        <taxon>Aquifoliaceae</taxon>
        <taxon>Ilex</taxon>
    </lineage>
</organism>
<dbReference type="InterPro" id="IPR008422">
    <property type="entry name" value="KN_HD"/>
</dbReference>
<reference evidence="11 12" key="1">
    <citation type="submission" date="2024-02" db="EMBL/GenBank/DDBJ databases">
        <authorList>
            <person name="Vignale AGUSTIN F."/>
            <person name="Sosa J E."/>
            <person name="Modenutti C."/>
        </authorList>
    </citation>
    <scope>NUCLEOTIDE SEQUENCE [LARGE SCALE GENOMIC DNA]</scope>
</reference>
<keyword evidence="3" id="KW-0805">Transcription regulation</keyword>
<keyword evidence="7 8" id="KW-0539">Nucleus</keyword>
<evidence type="ECO:0000256" key="4">
    <source>
        <dbReference type="ARBA" id="ARBA00023125"/>
    </source>
</evidence>
<name>A0ABC8UVB4_9AQUA</name>
<dbReference type="Pfam" id="PF05920">
    <property type="entry name" value="Homeobox_KN"/>
    <property type="match status" value="1"/>
</dbReference>
<dbReference type="EMBL" id="CAUOFW020009057">
    <property type="protein sequence ID" value="CAK9184672.1"/>
    <property type="molecule type" value="Genomic_DNA"/>
</dbReference>
<evidence type="ECO:0000256" key="2">
    <source>
        <dbReference type="ARBA" id="ARBA00006454"/>
    </source>
</evidence>
<dbReference type="SUPFAM" id="SSF46689">
    <property type="entry name" value="Homeodomain-like"/>
    <property type="match status" value="1"/>
</dbReference>
<proteinExistence type="inferred from homology"/>
<keyword evidence="12" id="KW-1185">Reference proteome</keyword>
<keyword evidence="5 8" id="KW-0371">Homeobox</keyword>
<evidence type="ECO:0000256" key="7">
    <source>
        <dbReference type="ARBA" id="ARBA00023242"/>
    </source>
</evidence>
<accession>A0ABC8UVB4</accession>
<feature type="compositionally biased region" description="Basic and acidic residues" evidence="9">
    <location>
        <begin position="523"/>
        <end position="534"/>
    </location>
</feature>
<keyword evidence="4 8" id="KW-0238">DNA-binding</keyword>
<dbReference type="InterPro" id="IPR006563">
    <property type="entry name" value="POX_dom"/>
</dbReference>
<dbReference type="Pfam" id="PF07526">
    <property type="entry name" value="POX"/>
    <property type="match status" value="1"/>
</dbReference>
<evidence type="ECO:0000256" key="8">
    <source>
        <dbReference type="PROSITE-ProRule" id="PRU00108"/>
    </source>
</evidence>
<dbReference type="PROSITE" id="PS50071">
    <property type="entry name" value="HOMEOBOX_2"/>
    <property type="match status" value="1"/>
</dbReference>
<comment type="caution">
    <text evidence="11">The sequence shown here is derived from an EMBL/GenBank/DDBJ whole genome shotgun (WGS) entry which is preliminary data.</text>
</comment>
<dbReference type="InterPro" id="IPR050224">
    <property type="entry name" value="TALE_homeobox"/>
</dbReference>
<feature type="domain" description="Homeobox" evidence="10">
    <location>
        <begin position="406"/>
        <end position="469"/>
    </location>
</feature>
<gene>
    <name evidence="11" type="ORF">ILEXP_LOCUS55027</name>
</gene>
<dbReference type="SMART" id="SM00389">
    <property type="entry name" value="HOX"/>
    <property type="match status" value="1"/>
</dbReference>
<feature type="compositionally biased region" description="Basic and acidic residues" evidence="9">
    <location>
        <begin position="482"/>
        <end position="496"/>
    </location>
</feature>
<dbReference type="InterPro" id="IPR001356">
    <property type="entry name" value="HD"/>
</dbReference>
<evidence type="ECO:0000256" key="1">
    <source>
        <dbReference type="ARBA" id="ARBA00004123"/>
    </source>
</evidence>
<dbReference type="CDD" id="cd00086">
    <property type="entry name" value="homeodomain"/>
    <property type="match status" value="1"/>
</dbReference>
<keyword evidence="6" id="KW-0804">Transcription</keyword>